<evidence type="ECO:0000259" key="12">
    <source>
        <dbReference type="PROSITE" id="PS50262"/>
    </source>
</evidence>
<feature type="transmembrane region" description="Helical" evidence="11">
    <location>
        <begin position="251"/>
        <end position="275"/>
    </location>
</feature>
<feature type="transmembrane region" description="Helical" evidence="11">
    <location>
        <begin position="49"/>
        <end position="67"/>
    </location>
</feature>
<reference evidence="13" key="3">
    <citation type="submission" date="2025-09" db="UniProtKB">
        <authorList>
            <consortium name="Ensembl"/>
        </authorList>
    </citation>
    <scope>IDENTIFICATION</scope>
</reference>
<dbReference type="Pfam" id="PF13853">
    <property type="entry name" value="7tm_4"/>
    <property type="match status" value="1"/>
</dbReference>
<dbReference type="Ensembl" id="ENSCJPT00005009543.1">
    <property type="protein sequence ID" value="ENSCJPP00005005996.1"/>
    <property type="gene ID" value="ENSCJPG00005005654.1"/>
</dbReference>
<keyword evidence="10" id="KW-0807">Transducer</keyword>
<dbReference type="PRINTS" id="PR00245">
    <property type="entry name" value="OLFACTORYR"/>
</dbReference>
<keyword evidence="6 11" id="KW-1133">Transmembrane helix</keyword>
<dbReference type="InterPro" id="IPR000276">
    <property type="entry name" value="GPCR_Rhodpsn"/>
</dbReference>
<keyword evidence="14" id="KW-1185">Reference proteome</keyword>
<dbReference type="PRINTS" id="PR00237">
    <property type="entry name" value="GPCRRHODOPSN"/>
</dbReference>
<organism evidence="13 14">
    <name type="scientific">Coturnix japonica</name>
    <name type="common">Japanese quail</name>
    <name type="synonym">Coturnix coturnix japonica</name>
    <dbReference type="NCBI Taxonomy" id="93934"/>
    <lineage>
        <taxon>Eukaryota</taxon>
        <taxon>Metazoa</taxon>
        <taxon>Chordata</taxon>
        <taxon>Craniata</taxon>
        <taxon>Vertebrata</taxon>
        <taxon>Euteleostomi</taxon>
        <taxon>Archelosauria</taxon>
        <taxon>Archosauria</taxon>
        <taxon>Dinosauria</taxon>
        <taxon>Saurischia</taxon>
        <taxon>Theropoda</taxon>
        <taxon>Coelurosauria</taxon>
        <taxon>Aves</taxon>
        <taxon>Neognathae</taxon>
        <taxon>Galloanserae</taxon>
        <taxon>Galliformes</taxon>
        <taxon>Phasianidae</taxon>
        <taxon>Perdicinae</taxon>
        <taxon>Coturnix</taxon>
    </lineage>
</organism>
<comment type="subcellular location">
    <subcellularLocation>
        <location evidence="1">Cell membrane</location>
        <topology evidence="1">Multi-pass membrane protein</topology>
    </subcellularLocation>
</comment>
<evidence type="ECO:0000256" key="10">
    <source>
        <dbReference type="ARBA" id="ARBA00023224"/>
    </source>
</evidence>
<dbReference type="GO" id="GO:0004984">
    <property type="term" value="F:olfactory receptor activity"/>
    <property type="evidence" value="ECO:0007669"/>
    <property type="project" value="InterPro"/>
</dbReference>
<keyword evidence="5" id="KW-0552">Olfaction</keyword>
<keyword evidence="3" id="KW-0716">Sensory transduction</keyword>
<protein>
    <recommendedName>
        <fullName evidence="12">G-protein coupled receptors family 1 profile domain-containing protein</fullName>
    </recommendedName>
</protein>
<accession>A0A8C2SZQ5</accession>
<dbReference type="Gene3D" id="1.20.1070.10">
    <property type="entry name" value="Rhodopsin 7-helix transmembrane proteins"/>
    <property type="match status" value="1"/>
</dbReference>
<evidence type="ECO:0000256" key="4">
    <source>
        <dbReference type="ARBA" id="ARBA00022692"/>
    </source>
</evidence>
<keyword evidence="4 11" id="KW-0812">Transmembrane</keyword>
<dbReference type="PANTHER" id="PTHR26450">
    <property type="entry name" value="OLFACTORY RECEPTOR 56B1-RELATED"/>
    <property type="match status" value="1"/>
</dbReference>
<dbReference type="InterPro" id="IPR017452">
    <property type="entry name" value="GPCR_Rhodpsn_7TM"/>
</dbReference>
<dbReference type="AlphaFoldDB" id="A0A8C2SZQ5"/>
<evidence type="ECO:0000256" key="3">
    <source>
        <dbReference type="ARBA" id="ARBA00022606"/>
    </source>
</evidence>
<evidence type="ECO:0000256" key="8">
    <source>
        <dbReference type="ARBA" id="ARBA00023136"/>
    </source>
</evidence>
<dbReference type="InterPro" id="IPR000725">
    <property type="entry name" value="Olfact_rcpt"/>
</dbReference>
<evidence type="ECO:0000256" key="2">
    <source>
        <dbReference type="ARBA" id="ARBA00022475"/>
    </source>
</evidence>
<evidence type="ECO:0000313" key="13">
    <source>
        <dbReference type="Ensembl" id="ENSCJPP00005005996.1"/>
    </source>
</evidence>
<dbReference type="Proteomes" id="UP000694412">
    <property type="component" value="Chromosome 1"/>
</dbReference>
<keyword evidence="2" id="KW-1003">Cell membrane</keyword>
<keyword evidence="9" id="KW-0675">Receptor</keyword>
<evidence type="ECO:0000256" key="11">
    <source>
        <dbReference type="SAM" id="Phobius"/>
    </source>
</evidence>
<reference evidence="13" key="1">
    <citation type="submission" date="2015-11" db="EMBL/GenBank/DDBJ databases">
        <authorList>
            <consortium name="International Coturnix japonica Genome Analysis Consortium"/>
            <person name="Warren W."/>
            <person name="Burt D.W."/>
            <person name="Antin P.B."/>
            <person name="Lanford R."/>
            <person name="Gros J."/>
            <person name="Wilson R.K."/>
        </authorList>
    </citation>
    <scope>NUCLEOTIDE SEQUENCE [LARGE SCALE GENOMIC DNA]</scope>
</reference>
<feature type="transmembrane region" description="Helical" evidence="11">
    <location>
        <begin position="79"/>
        <end position="103"/>
    </location>
</feature>
<evidence type="ECO:0000256" key="6">
    <source>
        <dbReference type="ARBA" id="ARBA00022989"/>
    </source>
</evidence>
<feature type="transmembrane region" description="Helical" evidence="11">
    <location>
        <begin position="287"/>
        <end position="307"/>
    </location>
</feature>
<keyword evidence="7" id="KW-0297">G-protein coupled receptor</keyword>
<feature type="transmembrane region" description="Helical" evidence="11">
    <location>
        <begin position="219"/>
        <end position="239"/>
    </location>
</feature>
<reference evidence="13" key="2">
    <citation type="submission" date="2025-08" db="UniProtKB">
        <authorList>
            <consortium name="Ensembl"/>
        </authorList>
    </citation>
    <scope>IDENTIFICATION</scope>
</reference>
<dbReference type="InterPro" id="IPR050402">
    <property type="entry name" value="OR51/52/56-like"/>
</dbReference>
<feature type="transmembrane region" description="Helical" evidence="11">
    <location>
        <begin position="158"/>
        <end position="180"/>
    </location>
</feature>
<dbReference type="GO" id="GO:0005886">
    <property type="term" value="C:plasma membrane"/>
    <property type="evidence" value="ECO:0007669"/>
    <property type="project" value="UniProtKB-SubCell"/>
</dbReference>
<evidence type="ECO:0000313" key="14">
    <source>
        <dbReference type="Proteomes" id="UP000694412"/>
    </source>
</evidence>
<evidence type="ECO:0000256" key="1">
    <source>
        <dbReference type="ARBA" id="ARBA00004651"/>
    </source>
</evidence>
<name>A0A8C2SZQ5_COTJA</name>
<feature type="domain" description="G-protein coupled receptors family 1 profile" evidence="12">
    <location>
        <begin position="58"/>
        <end position="306"/>
    </location>
</feature>
<dbReference type="PANTHER" id="PTHR26450:SF177">
    <property type="entry name" value="OLFACTORY RECEPTOR 52I1-RELATED"/>
    <property type="match status" value="1"/>
</dbReference>
<dbReference type="SUPFAM" id="SSF81321">
    <property type="entry name" value="Family A G protein-coupled receptor-like"/>
    <property type="match status" value="1"/>
</dbReference>
<dbReference type="PROSITE" id="PS50262">
    <property type="entry name" value="G_PROTEIN_RECEP_F1_2"/>
    <property type="match status" value="1"/>
</dbReference>
<proteinExistence type="predicted"/>
<dbReference type="FunFam" id="1.20.1070.10:FF:000013">
    <property type="entry name" value="Olfactory receptor"/>
    <property type="match status" value="1"/>
</dbReference>
<evidence type="ECO:0000256" key="9">
    <source>
        <dbReference type="ARBA" id="ARBA00023170"/>
    </source>
</evidence>
<evidence type="ECO:0000256" key="5">
    <source>
        <dbReference type="ARBA" id="ARBA00022725"/>
    </source>
</evidence>
<sequence length="344" mass="38457">CCENIAAEDESCCLYHFCTHQSKYPLMYPRNSSHAQPFLLSGLPGMAQFHHWVFLPFGLMYLVAVLGNGTILLDPMHCFLAMLAAIDVVMVTSVVPKLLGIFWFHSNQIGFTACFVQMFFVHSSTAEESGVLLAMAFDRYVAICHPLRYRMILNRQTVARICLAIVVRGFLVMVPLSGMVTKLPYCHSLVVPHSYCEHMAVTSLACADPNPSRLYSVSLSSLIVGMDTAFIAASYLMILKAVLGKDSCRRAFSTCGCHMAVMLLFYIPGLVSIYVQQFSRAVSVRAQVLLADLYLTLPAVLNPIIYSMRNRRIRKAIKFLLWVLFDSMHCGVTASRCPYFGNNK</sequence>
<keyword evidence="8 11" id="KW-0472">Membrane</keyword>
<dbReference type="GeneTree" id="ENSGT01150000286987"/>
<evidence type="ECO:0000256" key="7">
    <source>
        <dbReference type="ARBA" id="ARBA00023040"/>
    </source>
</evidence>
<dbReference type="GO" id="GO:0004930">
    <property type="term" value="F:G protein-coupled receptor activity"/>
    <property type="evidence" value="ECO:0007669"/>
    <property type="project" value="UniProtKB-KW"/>
</dbReference>